<gene>
    <name evidence="1" type="ORF">BDQ12DRAFT_599573</name>
</gene>
<organism evidence="1 2">
    <name type="scientific">Crucibulum laeve</name>
    <dbReference type="NCBI Taxonomy" id="68775"/>
    <lineage>
        <taxon>Eukaryota</taxon>
        <taxon>Fungi</taxon>
        <taxon>Dikarya</taxon>
        <taxon>Basidiomycota</taxon>
        <taxon>Agaricomycotina</taxon>
        <taxon>Agaricomycetes</taxon>
        <taxon>Agaricomycetidae</taxon>
        <taxon>Agaricales</taxon>
        <taxon>Agaricineae</taxon>
        <taxon>Nidulariaceae</taxon>
        <taxon>Crucibulum</taxon>
    </lineage>
</organism>
<name>A0A5C3M7V6_9AGAR</name>
<sequence>MPSGQERALLQQHALLATKYFIQLIGVAATLYQQPHYWSQPYHNLALTGAAWVNELIHSHPDHIL</sequence>
<reference evidence="1 2" key="1">
    <citation type="journal article" date="2019" name="Nat. Ecol. Evol.">
        <title>Megaphylogeny resolves global patterns of mushroom evolution.</title>
        <authorList>
            <person name="Varga T."/>
            <person name="Krizsan K."/>
            <person name="Foldi C."/>
            <person name="Dima B."/>
            <person name="Sanchez-Garcia M."/>
            <person name="Sanchez-Ramirez S."/>
            <person name="Szollosi G.J."/>
            <person name="Szarkandi J.G."/>
            <person name="Papp V."/>
            <person name="Albert L."/>
            <person name="Andreopoulos W."/>
            <person name="Angelini C."/>
            <person name="Antonin V."/>
            <person name="Barry K.W."/>
            <person name="Bougher N.L."/>
            <person name="Buchanan P."/>
            <person name="Buyck B."/>
            <person name="Bense V."/>
            <person name="Catcheside P."/>
            <person name="Chovatia M."/>
            <person name="Cooper J."/>
            <person name="Damon W."/>
            <person name="Desjardin D."/>
            <person name="Finy P."/>
            <person name="Geml J."/>
            <person name="Haridas S."/>
            <person name="Hughes K."/>
            <person name="Justo A."/>
            <person name="Karasinski D."/>
            <person name="Kautmanova I."/>
            <person name="Kiss B."/>
            <person name="Kocsube S."/>
            <person name="Kotiranta H."/>
            <person name="LaButti K.M."/>
            <person name="Lechner B.E."/>
            <person name="Liimatainen K."/>
            <person name="Lipzen A."/>
            <person name="Lukacs Z."/>
            <person name="Mihaltcheva S."/>
            <person name="Morgado L.N."/>
            <person name="Niskanen T."/>
            <person name="Noordeloos M.E."/>
            <person name="Ohm R.A."/>
            <person name="Ortiz-Santana B."/>
            <person name="Ovrebo C."/>
            <person name="Racz N."/>
            <person name="Riley R."/>
            <person name="Savchenko A."/>
            <person name="Shiryaev A."/>
            <person name="Soop K."/>
            <person name="Spirin V."/>
            <person name="Szebenyi C."/>
            <person name="Tomsovsky M."/>
            <person name="Tulloss R.E."/>
            <person name="Uehling J."/>
            <person name="Grigoriev I.V."/>
            <person name="Vagvolgyi C."/>
            <person name="Papp T."/>
            <person name="Martin F.M."/>
            <person name="Miettinen O."/>
            <person name="Hibbett D.S."/>
            <person name="Nagy L.G."/>
        </authorList>
    </citation>
    <scope>NUCLEOTIDE SEQUENCE [LARGE SCALE GENOMIC DNA]</scope>
    <source>
        <strain evidence="1 2">CBS 166.37</strain>
    </source>
</reference>
<dbReference type="OrthoDB" id="2430314at2759"/>
<dbReference type="Proteomes" id="UP000308652">
    <property type="component" value="Unassembled WGS sequence"/>
</dbReference>
<protein>
    <submittedName>
        <fullName evidence="1">Uncharacterized protein</fullName>
    </submittedName>
</protein>
<evidence type="ECO:0000313" key="1">
    <source>
        <dbReference type="EMBL" id="TFK41534.1"/>
    </source>
</evidence>
<accession>A0A5C3M7V6</accession>
<evidence type="ECO:0000313" key="2">
    <source>
        <dbReference type="Proteomes" id="UP000308652"/>
    </source>
</evidence>
<dbReference type="AlphaFoldDB" id="A0A5C3M7V6"/>
<proteinExistence type="predicted"/>
<dbReference type="EMBL" id="ML213594">
    <property type="protein sequence ID" value="TFK41534.1"/>
    <property type="molecule type" value="Genomic_DNA"/>
</dbReference>
<keyword evidence="2" id="KW-1185">Reference proteome</keyword>